<dbReference type="HAMAP" id="MF_00357">
    <property type="entry name" value="RNApol_bact_RpoE"/>
    <property type="match status" value="1"/>
</dbReference>
<feature type="compositionally biased region" description="Acidic residues" evidence="7">
    <location>
        <begin position="129"/>
        <end position="173"/>
    </location>
</feature>
<reference evidence="10 12" key="2">
    <citation type="submission" date="2016-10" db="EMBL/GenBank/DDBJ databases">
        <authorList>
            <person name="de Groot N.N."/>
        </authorList>
    </citation>
    <scope>NUCLEOTIDE SEQUENCE [LARGE SCALE GENOMIC DNA]</scope>
    <source>
        <strain evidence="10 12">DSM 2895</strain>
    </source>
</reference>
<keyword evidence="3 6" id="KW-0808">Transferase</keyword>
<evidence type="ECO:0000313" key="9">
    <source>
        <dbReference type="EMBL" id="KON94476.1"/>
    </source>
</evidence>
<dbReference type="STRING" id="47500.AF333_02200"/>
<dbReference type="InterPro" id="IPR038087">
    <property type="entry name" value="RNAP_delta_N_dom_sf"/>
</dbReference>
<dbReference type="EMBL" id="FNED01000004">
    <property type="protein sequence ID" value="SDI43688.1"/>
    <property type="molecule type" value="Genomic_DNA"/>
</dbReference>
<reference evidence="9 11" key="1">
    <citation type="submission" date="2015-07" db="EMBL/GenBank/DDBJ databases">
        <title>Fjat-14205 dsm 2895.</title>
        <authorList>
            <person name="Liu B."/>
            <person name="Wang J."/>
            <person name="Zhu Y."/>
            <person name="Liu G."/>
            <person name="Chen Q."/>
            <person name="Chen Z."/>
            <person name="Lan J."/>
            <person name="Che J."/>
            <person name="Ge C."/>
            <person name="Shi H."/>
            <person name="Pan Z."/>
            <person name="Liu X."/>
        </authorList>
    </citation>
    <scope>NUCLEOTIDE SEQUENCE [LARGE SCALE GENOMIC DNA]</scope>
    <source>
        <strain evidence="9 11">DSM 2895</strain>
    </source>
</reference>
<dbReference type="EMBL" id="LGUG01000004">
    <property type="protein sequence ID" value="KON94476.1"/>
    <property type="molecule type" value="Genomic_DNA"/>
</dbReference>
<feature type="region of interest" description="Disordered" evidence="7">
    <location>
        <begin position="90"/>
        <end position="173"/>
    </location>
</feature>
<feature type="compositionally biased region" description="Acidic residues" evidence="7">
    <location>
        <begin position="103"/>
        <end position="122"/>
    </location>
</feature>
<dbReference type="OrthoDB" id="401223at2"/>
<dbReference type="NCBIfam" id="TIGR04567">
    <property type="entry name" value="RNAP_delt_lowGC"/>
    <property type="match status" value="1"/>
</dbReference>
<dbReference type="GeneID" id="42304024"/>
<dbReference type="Gene3D" id="1.10.10.1250">
    <property type="entry name" value="RNA polymerase, subunit delta, N-terminal domain"/>
    <property type="match status" value="1"/>
</dbReference>
<dbReference type="GO" id="GO:0006351">
    <property type="term" value="P:DNA-templated transcription"/>
    <property type="evidence" value="ECO:0007669"/>
    <property type="project" value="InterPro"/>
</dbReference>
<dbReference type="AlphaFoldDB" id="A0A0D1UYY4"/>
<sequence length="173" mass="20425">MSNALNLEAEEVKEMAMVDLAYQMLNQSKKPAYYRDLYKEITEMKNMSESEAMDMIAQVYTEINLDGRFICLGENLWGLKRWYLVETQEESAESGFRGKFALDDDDDFEDDEELEEEYDEIDNDRVNDVDEDDEDVDVDDDFADDEKETDEEFDEDLDDEELENEDEDEDLDM</sequence>
<proteinExistence type="inferred from homology"/>
<name>A0A0D1UYY4_ANEMI</name>
<dbReference type="GO" id="GO:0003899">
    <property type="term" value="F:DNA-directed RNA polymerase activity"/>
    <property type="evidence" value="ECO:0007669"/>
    <property type="project" value="UniProtKB-UniRule"/>
</dbReference>
<organism evidence="9 11">
    <name type="scientific">Aneurinibacillus migulanus</name>
    <name type="common">Bacillus migulanus</name>
    <dbReference type="NCBI Taxonomy" id="47500"/>
    <lineage>
        <taxon>Bacteria</taxon>
        <taxon>Bacillati</taxon>
        <taxon>Bacillota</taxon>
        <taxon>Bacilli</taxon>
        <taxon>Bacillales</taxon>
        <taxon>Paenibacillaceae</taxon>
        <taxon>Aneurinibacillus group</taxon>
        <taxon>Aneurinibacillus</taxon>
    </lineage>
</organism>
<evidence type="ECO:0000256" key="3">
    <source>
        <dbReference type="ARBA" id="ARBA00022679"/>
    </source>
</evidence>
<comment type="similarity">
    <text evidence="1 6">Belongs to the RpoE family.</text>
</comment>
<evidence type="ECO:0000313" key="10">
    <source>
        <dbReference type="EMBL" id="SDI43688.1"/>
    </source>
</evidence>
<accession>A0A0D1UYY4</accession>
<dbReference type="Proteomes" id="UP000182836">
    <property type="component" value="Unassembled WGS sequence"/>
</dbReference>
<dbReference type="InterPro" id="IPR029757">
    <property type="entry name" value="RpoE"/>
</dbReference>
<dbReference type="GO" id="GO:0006355">
    <property type="term" value="P:regulation of DNA-templated transcription"/>
    <property type="evidence" value="ECO:0007669"/>
    <property type="project" value="UniProtKB-UniRule"/>
</dbReference>
<evidence type="ECO:0000256" key="1">
    <source>
        <dbReference type="ARBA" id="ARBA00009828"/>
    </source>
</evidence>
<keyword evidence="2 6" id="KW-0240">DNA-directed RNA polymerase</keyword>
<keyword evidence="11" id="KW-1185">Reference proteome</keyword>
<evidence type="ECO:0000256" key="5">
    <source>
        <dbReference type="ARBA" id="ARBA00023163"/>
    </source>
</evidence>
<dbReference type="RefSeq" id="WP_043067526.1">
    <property type="nucleotide sequence ID" value="NZ_BJOA01000164.1"/>
</dbReference>
<comment type="function">
    <text evidence="6">Participates in both the initiation and recycling phases of transcription. In the presence of the delta subunit, RNAP displays an increased specificity of transcription, a decreased affinity for nucleic acids, and an increased efficiency of RNA synthesis because of enhanced recycling.</text>
</comment>
<evidence type="ECO:0000259" key="8">
    <source>
        <dbReference type="PROSITE" id="PS51913"/>
    </source>
</evidence>
<comment type="subunit">
    <text evidence="6">RNAP is composed of a core of 2 alpha, a beta and a beta' subunits. The core is associated with a delta subunit and one of several sigma factors.</text>
</comment>
<evidence type="ECO:0000256" key="7">
    <source>
        <dbReference type="SAM" id="MobiDB-lite"/>
    </source>
</evidence>
<dbReference type="PATRIC" id="fig|47500.12.peg.338"/>
<dbReference type="InterPro" id="IPR007759">
    <property type="entry name" value="Asxl_HARE-HTH"/>
</dbReference>
<evidence type="ECO:0000256" key="2">
    <source>
        <dbReference type="ARBA" id="ARBA00022478"/>
    </source>
</evidence>
<keyword evidence="5 6" id="KW-0804">Transcription</keyword>
<keyword evidence="4 6" id="KW-0548">Nucleotidyltransferase</keyword>
<evidence type="ECO:0000313" key="11">
    <source>
        <dbReference type="Proteomes" id="UP000037269"/>
    </source>
</evidence>
<dbReference type="Pfam" id="PF05066">
    <property type="entry name" value="HARE-HTH"/>
    <property type="match status" value="1"/>
</dbReference>
<dbReference type="PROSITE" id="PS51913">
    <property type="entry name" value="HTH_HARE"/>
    <property type="match status" value="1"/>
</dbReference>
<dbReference type="Proteomes" id="UP000037269">
    <property type="component" value="Unassembled WGS sequence"/>
</dbReference>
<feature type="domain" description="HTH HARE-type" evidence="8">
    <location>
        <begin position="15"/>
        <end position="82"/>
    </location>
</feature>
<evidence type="ECO:0000256" key="6">
    <source>
        <dbReference type="HAMAP-Rule" id="MF_00357"/>
    </source>
</evidence>
<protein>
    <recommendedName>
        <fullName evidence="6">Probable DNA-directed RNA polymerase subunit delta</fullName>
    </recommendedName>
    <alternativeName>
        <fullName evidence="6">RNAP delta factor</fullName>
    </alternativeName>
</protein>
<evidence type="ECO:0000313" key="12">
    <source>
        <dbReference type="Proteomes" id="UP000182836"/>
    </source>
</evidence>
<dbReference type="GO" id="GO:0000428">
    <property type="term" value="C:DNA-directed RNA polymerase complex"/>
    <property type="evidence" value="ECO:0007669"/>
    <property type="project" value="UniProtKB-KW"/>
</dbReference>
<gene>
    <name evidence="6" type="primary">rpoE</name>
    <name evidence="9" type="ORF">AF333_02200</name>
    <name evidence="10" type="ORF">SAMN04487909_1049</name>
</gene>
<evidence type="ECO:0000256" key="4">
    <source>
        <dbReference type="ARBA" id="ARBA00022695"/>
    </source>
</evidence>